<evidence type="ECO:0000256" key="1">
    <source>
        <dbReference type="SAM" id="Coils"/>
    </source>
</evidence>
<keyword evidence="1" id="KW-0175">Coiled coil</keyword>
<evidence type="ECO:0000313" key="3">
    <source>
        <dbReference type="Proteomes" id="UP000225984"/>
    </source>
</evidence>
<evidence type="ECO:0000313" key="2">
    <source>
        <dbReference type="EMBL" id="ASW31485.1"/>
    </source>
</evidence>
<feature type="coiled-coil region" evidence="1">
    <location>
        <begin position="242"/>
        <end position="269"/>
    </location>
</feature>
<dbReference type="RefSeq" id="YP_010013020.1">
    <property type="nucleotide sequence ID" value="NC_053508.1"/>
</dbReference>
<protein>
    <submittedName>
        <fullName evidence="2">Band-7-like membrane protein</fullName>
    </submittedName>
</protein>
<dbReference type="KEGG" id="vg:63209580"/>
<dbReference type="EMBL" id="MF324910">
    <property type="protein sequence ID" value="ASW31485.1"/>
    <property type="molecule type" value="Genomic_DNA"/>
</dbReference>
<accession>A0A286MQG0</accession>
<gene>
    <name evidence="2" type="primary">51</name>
    <name evidence="2" type="ORF">SEA_GUUELAD_51</name>
</gene>
<dbReference type="GeneID" id="63209580"/>
<proteinExistence type="predicted"/>
<reference evidence="2 3" key="1">
    <citation type="submission" date="2017-06" db="EMBL/GenBank/DDBJ databases">
        <authorList>
            <person name="Apiz-Saab J."/>
            <person name="Gonzalez-Montes K.M."/>
            <person name="Diaz-Perez J."/>
            <person name="Fuentes-Cruz G.A."/>
            <person name="Fuster-Rivera J.M."/>
            <person name="Gonzalez-Espada L.V."/>
            <person name="Gonzalez-Perez P.D."/>
            <person name="Hernandez-Morales C.S."/>
            <person name="Hernandez-Rivera R."/>
            <person name="Herrera-DelValle R.J."/>
            <person name="Jaramillo-Criado J.A."/>
            <person name="Lama-Diaz J.M."/>
            <person name="Llavona-Feo P.M."/>
            <person name="Medina-Barreto M.A."/>
            <person name="Melendez-Ortiz M.Y."/>
            <person name="Melendez-Rivera C.M."/>
            <person name="Mercado-Andino A.K."/>
            <person name="Mercado-Delgado A.J."/>
            <person name="Ortiz-DeArmas J.I."/>
            <person name="Ortiz-Ortiz C.P."/>
            <person name="Quesada-Gordillo A.M."/>
            <person name="Fernandez-Martinez M."/>
            <person name="Vazquez E."/>
            <person name="Rubin M.R."/>
            <person name="Stoner T.H."/>
            <person name="Garlena R.A."/>
            <person name="Russell D.A."/>
            <person name="Pope W.H."/>
            <person name="Jacobs-Sera D."/>
            <person name="Hatfull G.F."/>
        </authorList>
    </citation>
    <scope>NUCLEOTIDE SEQUENCE [LARGE SCALE GENOMIC DNA]</scope>
</reference>
<name>A0A286MQG0_9CAUD</name>
<dbReference type="Proteomes" id="UP000225984">
    <property type="component" value="Segment"/>
</dbReference>
<keyword evidence="3" id="KW-1185">Reference proteome</keyword>
<organism evidence="2 3">
    <name type="scientific">Mycobacterium phage GuuelaD</name>
    <dbReference type="NCBI Taxonomy" id="2015819"/>
    <lineage>
        <taxon>Viruses</taxon>
        <taxon>Duplodnaviria</taxon>
        <taxon>Heunggongvirae</taxon>
        <taxon>Uroviricota</taxon>
        <taxon>Caudoviricetes</taxon>
        <taxon>Vilmaviridae</taxon>
        <taxon>Lclasvirinae</taxon>
        <taxon>Faithunavirus</taxon>
        <taxon>Faithunavirus guuelaD</taxon>
    </lineage>
</organism>
<sequence>MNRKKIAAIALAAAAVLPVVACSTSVPAGVTAIKVEDYAFIPTDPTVEGCIKPETNEFNPIGGFKAYMYPARQISYDALDTEGAEAPATVVVSNREAPAELKVPVTVTFDLTQDCELLKQFHRDFGTKYQGWLNDDGTTSQGWKDLLNYVVGQPLQNTLVSIAQKYEWRKIWNDEAVRVEFQNALRETLPKVSRDRTNGVDYFTNFQVTVMKPDPVDPTLKQAIIAEQQAIAQANATKAKGVADAEAAEAKADADVKAAEAQTKVAEQEALKRRAEVGGYPSIEAYLDALEIEAKREAISLEIAAKREAISRGINPYPSPIVAGVGATGR</sequence>